<feature type="non-terminal residue" evidence="1">
    <location>
        <position position="1"/>
    </location>
</feature>
<reference evidence="1" key="1">
    <citation type="journal article" date="2021" name="New Phytol.">
        <title>Evolutionary innovations through gain and loss of genes in the ectomycorrhizal Boletales.</title>
        <authorList>
            <person name="Wu G."/>
            <person name="Miyauchi S."/>
            <person name="Morin E."/>
            <person name="Kuo A."/>
            <person name="Drula E."/>
            <person name="Varga T."/>
            <person name="Kohler A."/>
            <person name="Feng B."/>
            <person name="Cao Y."/>
            <person name="Lipzen A."/>
            <person name="Daum C."/>
            <person name="Hundley H."/>
            <person name="Pangilinan J."/>
            <person name="Johnson J."/>
            <person name="Barry K."/>
            <person name="LaButti K."/>
            <person name="Ng V."/>
            <person name="Ahrendt S."/>
            <person name="Min B."/>
            <person name="Choi I.G."/>
            <person name="Park H."/>
            <person name="Plett J.M."/>
            <person name="Magnuson J."/>
            <person name="Spatafora J.W."/>
            <person name="Nagy L.G."/>
            <person name="Henrissat B."/>
            <person name="Grigoriev I.V."/>
            <person name="Yang Z.L."/>
            <person name="Xu J."/>
            <person name="Martin F.M."/>
        </authorList>
    </citation>
    <scope>NUCLEOTIDE SEQUENCE</scope>
    <source>
        <strain evidence="1">ATCC 28755</strain>
    </source>
</reference>
<organism evidence="1 2">
    <name type="scientific">Hygrophoropsis aurantiaca</name>
    <dbReference type="NCBI Taxonomy" id="72124"/>
    <lineage>
        <taxon>Eukaryota</taxon>
        <taxon>Fungi</taxon>
        <taxon>Dikarya</taxon>
        <taxon>Basidiomycota</taxon>
        <taxon>Agaricomycotina</taxon>
        <taxon>Agaricomycetes</taxon>
        <taxon>Agaricomycetidae</taxon>
        <taxon>Boletales</taxon>
        <taxon>Coniophorineae</taxon>
        <taxon>Hygrophoropsidaceae</taxon>
        <taxon>Hygrophoropsis</taxon>
    </lineage>
</organism>
<gene>
    <name evidence="1" type="ORF">BJ138DRAFT_1107143</name>
</gene>
<proteinExistence type="predicted"/>
<protein>
    <submittedName>
        <fullName evidence="1">Uncharacterized protein</fullName>
    </submittedName>
</protein>
<dbReference type="EMBL" id="MU268626">
    <property type="protein sequence ID" value="KAH7904060.1"/>
    <property type="molecule type" value="Genomic_DNA"/>
</dbReference>
<sequence>GIAAGVIVTFLGIFFWRRRSQTPAYAPASLTETGELPRSPPAMPGSVSSAYNPRGSVSRLYNPNDPTTFSSSGAPSNSAWAGSDAIALSAVDRDNFPIFNLRLRAEMKDENKRKGPNLGDGLVLEVDLFLAAEAATSAALNIE</sequence>
<keyword evidence="2" id="KW-1185">Reference proteome</keyword>
<evidence type="ECO:0000313" key="2">
    <source>
        <dbReference type="Proteomes" id="UP000790377"/>
    </source>
</evidence>
<accession>A0ACB7ZS90</accession>
<comment type="caution">
    <text evidence="1">The sequence shown here is derived from an EMBL/GenBank/DDBJ whole genome shotgun (WGS) entry which is preliminary data.</text>
</comment>
<name>A0ACB7ZS90_9AGAM</name>
<dbReference type="Proteomes" id="UP000790377">
    <property type="component" value="Unassembled WGS sequence"/>
</dbReference>
<evidence type="ECO:0000313" key="1">
    <source>
        <dbReference type="EMBL" id="KAH7904060.1"/>
    </source>
</evidence>